<dbReference type="InterPro" id="IPR050706">
    <property type="entry name" value="Cyclic-di-GMP_PDE-like"/>
</dbReference>
<proteinExistence type="predicted"/>
<accession>A0A1N7F2A3</accession>
<keyword evidence="5" id="KW-1185">Reference proteome</keyword>
<dbReference type="Pfam" id="PF00563">
    <property type="entry name" value="EAL"/>
    <property type="match status" value="1"/>
</dbReference>
<keyword evidence="1" id="KW-0472">Membrane</keyword>
<dbReference type="InterPro" id="IPR035919">
    <property type="entry name" value="EAL_sf"/>
</dbReference>
<evidence type="ECO:0000313" key="5">
    <source>
        <dbReference type="Proteomes" id="UP000186019"/>
    </source>
</evidence>
<dbReference type="SMART" id="SM00052">
    <property type="entry name" value="EAL"/>
    <property type="match status" value="1"/>
</dbReference>
<evidence type="ECO:0000259" key="3">
    <source>
        <dbReference type="PROSITE" id="PS50887"/>
    </source>
</evidence>
<dbReference type="PANTHER" id="PTHR33121">
    <property type="entry name" value="CYCLIC DI-GMP PHOSPHODIESTERASE PDEF"/>
    <property type="match status" value="1"/>
</dbReference>
<feature type="domain" description="GGDEF" evidence="3">
    <location>
        <begin position="95"/>
        <end position="231"/>
    </location>
</feature>
<keyword evidence="1" id="KW-0812">Transmembrane</keyword>
<keyword evidence="1" id="KW-1133">Transmembrane helix</keyword>
<dbReference type="RefSeq" id="WP_076530986.1">
    <property type="nucleotide sequence ID" value="NZ_CANNEL010000001.1"/>
</dbReference>
<evidence type="ECO:0000259" key="2">
    <source>
        <dbReference type="PROSITE" id="PS50883"/>
    </source>
</evidence>
<dbReference type="SUPFAM" id="SSF55073">
    <property type="entry name" value="Nucleotide cyclase"/>
    <property type="match status" value="1"/>
</dbReference>
<dbReference type="Pfam" id="PF00990">
    <property type="entry name" value="GGDEF"/>
    <property type="match status" value="1"/>
</dbReference>
<dbReference type="PROSITE" id="PS50883">
    <property type="entry name" value="EAL"/>
    <property type="match status" value="1"/>
</dbReference>
<feature type="transmembrane region" description="Helical" evidence="1">
    <location>
        <begin position="20"/>
        <end position="38"/>
    </location>
</feature>
<gene>
    <name evidence="4" type="ORF">SAMN05421666_0694</name>
</gene>
<dbReference type="PROSITE" id="PS50887">
    <property type="entry name" value="GGDEF"/>
    <property type="match status" value="1"/>
</dbReference>
<protein>
    <submittedName>
        <fullName evidence="4">Diguanylate cyclase/phosphodiesterase</fullName>
    </submittedName>
</protein>
<dbReference type="AlphaFoldDB" id="A0A1N7F2A3"/>
<dbReference type="InterPro" id="IPR000160">
    <property type="entry name" value="GGDEF_dom"/>
</dbReference>
<dbReference type="STRING" id="573024.SAMN05216208_1441"/>
<evidence type="ECO:0000256" key="1">
    <source>
        <dbReference type="SAM" id="Phobius"/>
    </source>
</evidence>
<dbReference type="InterPro" id="IPR001633">
    <property type="entry name" value="EAL_dom"/>
</dbReference>
<dbReference type="InterPro" id="IPR029787">
    <property type="entry name" value="Nucleotide_cyclase"/>
</dbReference>
<dbReference type="Proteomes" id="UP000186019">
    <property type="component" value="Unassembled WGS sequence"/>
</dbReference>
<dbReference type="PANTHER" id="PTHR33121:SF70">
    <property type="entry name" value="SIGNALING PROTEIN YKOW"/>
    <property type="match status" value="1"/>
</dbReference>
<dbReference type="Gene3D" id="3.20.20.450">
    <property type="entry name" value="EAL domain"/>
    <property type="match status" value="1"/>
</dbReference>
<dbReference type="SUPFAM" id="SSF141868">
    <property type="entry name" value="EAL domain-like"/>
    <property type="match status" value="1"/>
</dbReference>
<dbReference type="InterPro" id="IPR043128">
    <property type="entry name" value="Rev_trsase/Diguanyl_cyclase"/>
</dbReference>
<organism evidence="4 5">
    <name type="scientific">Roseovarius nanhaiticus</name>
    <dbReference type="NCBI Taxonomy" id="573024"/>
    <lineage>
        <taxon>Bacteria</taxon>
        <taxon>Pseudomonadati</taxon>
        <taxon>Pseudomonadota</taxon>
        <taxon>Alphaproteobacteria</taxon>
        <taxon>Rhodobacterales</taxon>
        <taxon>Roseobacteraceae</taxon>
        <taxon>Roseovarius</taxon>
    </lineage>
</organism>
<name>A0A1N7F2A3_9RHOB</name>
<dbReference type="CDD" id="cd01948">
    <property type="entry name" value="EAL"/>
    <property type="match status" value="1"/>
</dbReference>
<feature type="domain" description="EAL" evidence="2">
    <location>
        <begin position="241"/>
        <end position="496"/>
    </location>
</feature>
<evidence type="ECO:0000313" key="4">
    <source>
        <dbReference type="EMBL" id="SIR94436.1"/>
    </source>
</evidence>
<dbReference type="Gene3D" id="3.30.70.270">
    <property type="match status" value="1"/>
</dbReference>
<dbReference type="GO" id="GO:0071111">
    <property type="term" value="F:cyclic-guanylate-specific phosphodiesterase activity"/>
    <property type="evidence" value="ECO:0007669"/>
    <property type="project" value="InterPro"/>
</dbReference>
<reference evidence="4 5" key="1">
    <citation type="submission" date="2017-01" db="EMBL/GenBank/DDBJ databases">
        <authorList>
            <person name="Mah S.A."/>
            <person name="Swanson W.J."/>
            <person name="Moy G.W."/>
            <person name="Vacquier V.D."/>
        </authorList>
    </citation>
    <scope>NUCLEOTIDE SEQUENCE [LARGE SCALE GENOMIC DNA]</scope>
    <source>
        <strain evidence="4 5">DSM 29590</strain>
    </source>
</reference>
<dbReference type="EMBL" id="FTNV01000001">
    <property type="protein sequence ID" value="SIR94436.1"/>
    <property type="molecule type" value="Genomic_DNA"/>
</dbReference>
<dbReference type="SMART" id="SM00267">
    <property type="entry name" value="GGDEF"/>
    <property type="match status" value="1"/>
</dbReference>
<sequence>MPSEKSTWLDGITTTVRTALSGRVAIALFPAVVLAGFWLGGEQMLIMLALGYPVCLLFSGFYGPAEGAPLPGDDDETAFEHVMDAAMRRAVQTSRRTGCILLELDEFSDMRERYGIATSDALMDQMMGRVAGALRARDTVRQIEDDLLAVCLAPVRQLDLGVMLQMAARLQTQIEAPVVIDGVTAYVTASVGLALDSSVAEASGPGLVAGATTALAEARHHGPGSMRAFSRDMTSLAVTAAPDLLKAATEALENGQIQPWFQPQICTDTGRVSGFEALARWIHPERGLISPADFLPLLEQAGAMERLGEVILYNSLSALKIWDEAGLDVPQVGVNFSPEELRNPRLVKKIEWELDRFDLPARRLNVEILETVVALSPDDTVVRNIAGLADLGCPIDLDDFGTGHASISSIRRFDVQRLKIDRSFVMKVDRDPEQQRMVSAILTMAEQLGLGTLAEGVETAGEHAMLAQLGCGHVQGYGIGRPIPLDETVAWVTRHMARLEAPPTIGRQIG</sequence>
<dbReference type="OrthoDB" id="9814202at2"/>